<dbReference type="Proteomes" id="UP000636949">
    <property type="component" value="Unassembled WGS sequence"/>
</dbReference>
<dbReference type="InterPro" id="IPR013560">
    <property type="entry name" value="DUF1722"/>
</dbReference>
<dbReference type="Pfam" id="PF08349">
    <property type="entry name" value="DUF1722"/>
    <property type="match status" value="1"/>
</dbReference>
<dbReference type="PANTHER" id="PTHR30087:SF0">
    <property type="entry name" value="INNER MEMBRANE PROTEIN"/>
    <property type="match status" value="1"/>
</dbReference>
<comment type="caution">
    <text evidence="2">The sequence shown here is derived from an EMBL/GenBank/DDBJ whole genome shotgun (WGS) entry which is preliminary data.</text>
</comment>
<dbReference type="AlphaFoldDB" id="A0A8J2Z6M1"/>
<dbReference type="EMBL" id="BMJS01000037">
    <property type="protein sequence ID" value="GGG05675.1"/>
    <property type="molecule type" value="Genomic_DNA"/>
</dbReference>
<sequence length="324" mass="37235">MLNTKETRVRNKPMIAVSSCLLGNNVRFNGANSHKKMITEELAFIFDYQPVCPEMSAGFGVPREPIYLELKENDNIVAMKHDQVTDVSAQLQQGVDKAASSLQDIDGFILKKSSPSCGNGSVKLYNDKHGIIHNKADGFFVAYVKKHCPLVPLEDEGRLNDSYLKEHFIKRVLLTRQAKNEVLHAQSINELMAFHTRHKIILRLHHPDAQKALGRLLANGHRQNFELVKKSYYEMFLMALQRVATRGKHHTILQRMLREINKLISKQERDDLQHKIKQYHLGILPLAVPVEIIKHYLTRYDIEFLAQQSYLNLYPESLGLMSKM</sequence>
<dbReference type="OrthoDB" id="495783at2"/>
<feature type="domain" description="DUF1722" evidence="1">
    <location>
        <begin position="199"/>
        <end position="315"/>
    </location>
</feature>
<reference evidence="2" key="1">
    <citation type="journal article" date="2014" name="Int. J. Syst. Evol. Microbiol.">
        <title>Complete genome sequence of Corynebacterium casei LMG S-19264T (=DSM 44701T), isolated from a smear-ripened cheese.</title>
        <authorList>
            <consortium name="US DOE Joint Genome Institute (JGI-PGF)"/>
            <person name="Walter F."/>
            <person name="Albersmeier A."/>
            <person name="Kalinowski J."/>
            <person name="Ruckert C."/>
        </authorList>
    </citation>
    <scope>NUCLEOTIDE SEQUENCE</scope>
    <source>
        <strain evidence="2">CGMCC 1.15758</strain>
    </source>
</reference>
<dbReference type="InterPro" id="IPR007553">
    <property type="entry name" value="2-thiour_desulf"/>
</dbReference>
<organism evidence="2 3">
    <name type="scientific">Cysteiniphilum litorale</name>
    <dbReference type="NCBI Taxonomy" id="2056700"/>
    <lineage>
        <taxon>Bacteria</taxon>
        <taxon>Pseudomonadati</taxon>
        <taxon>Pseudomonadota</taxon>
        <taxon>Gammaproteobacteria</taxon>
        <taxon>Thiotrichales</taxon>
        <taxon>Fastidiosibacteraceae</taxon>
        <taxon>Cysteiniphilum</taxon>
    </lineage>
</organism>
<accession>A0A8J2Z6M1</accession>
<dbReference type="Pfam" id="PF04463">
    <property type="entry name" value="2-thiour_desulf"/>
    <property type="match status" value="1"/>
</dbReference>
<name>A0A8J2Z6M1_9GAMM</name>
<evidence type="ECO:0000313" key="3">
    <source>
        <dbReference type="Proteomes" id="UP000636949"/>
    </source>
</evidence>
<keyword evidence="3" id="KW-1185">Reference proteome</keyword>
<protein>
    <recommendedName>
        <fullName evidence="1">DUF1722 domain-containing protein</fullName>
    </recommendedName>
</protein>
<evidence type="ECO:0000259" key="1">
    <source>
        <dbReference type="Pfam" id="PF08349"/>
    </source>
</evidence>
<dbReference type="RefSeq" id="WP_117003714.1">
    <property type="nucleotide sequence ID" value="NZ_BMJS01000037.1"/>
</dbReference>
<evidence type="ECO:0000313" key="2">
    <source>
        <dbReference type="EMBL" id="GGG05675.1"/>
    </source>
</evidence>
<proteinExistence type="predicted"/>
<gene>
    <name evidence="2" type="ORF">GCM10010995_23990</name>
</gene>
<reference evidence="2" key="2">
    <citation type="submission" date="2020-09" db="EMBL/GenBank/DDBJ databases">
        <authorList>
            <person name="Sun Q."/>
            <person name="Zhou Y."/>
        </authorList>
    </citation>
    <scope>NUCLEOTIDE SEQUENCE</scope>
    <source>
        <strain evidence="2">CGMCC 1.15758</strain>
    </source>
</reference>
<dbReference type="PANTHER" id="PTHR30087">
    <property type="entry name" value="INNER MEMBRANE PROTEIN"/>
    <property type="match status" value="1"/>
</dbReference>